<dbReference type="AlphaFoldDB" id="A0A0S6VUB4"/>
<dbReference type="InterPro" id="IPR002110">
    <property type="entry name" value="Ankyrin_rpt"/>
</dbReference>
<feature type="chain" id="PRO_5006631459" evidence="4">
    <location>
        <begin position="22"/>
        <end position="261"/>
    </location>
</feature>
<evidence type="ECO:0000313" key="6">
    <source>
        <dbReference type="Proteomes" id="UP000030700"/>
    </source>
</evidence>
<dbReference type="PROSITE" id="PS50088">
    <property type="entry name" value="ANK_REPEAT"/>
    <property type="match status" value="1"/>
</dbReference>
<feature type="repeat" description="ANK" evidence="3">
    <location>
        <begin position="184"/>
        <end position="216"/>
    </location>
</feature>
<keyword evidence="6" id="KW-1185">Reference proteome</keyword>
<reference evidence="5" key="1">
    <citation type="journal article" date="2015" name="PeerJ">
        <title>First genomic representation of candidate bacterial phylum KSB3 points to enhanced environmental sensing as a trigger of wastewater bulking.</title>
        <authorList>
            <person name="Sekiguchi Y."/>
            <person name="Ohashi A."/>
            <person name="Parks D.H."/>
            <person name="Yamauchi T."/>
            <person name="Tyson G.W."/>
            <person name="Hugenholtz P."/>
        </authorList>
    </citation>
    <scope>NUCLEOTIDE SEQUENCE [LARGE SCALE GENOMIC DNA]</scope>
</reference>
<feature type="signal peptide" evidence="4">
    <location>
        <begin position="1"/>
        <end position="21"/>
    </location>
</feature>
<dbReference type="Pfam" id="PF12796">
    <property type="entry name" value="Ank_2"/>
    <property type="match status" value="1"/>
</dbReference>
<keyword evidence="4" id="KW-0732">Signal</keyword>
<keyword evidence="1" id="KW-0677">Repeat</keyword>
<dbReference type="Proteomes" id="UP000030700">
    <property type="component" value="Unassembled WGS sequence"/>
</dbReference>
<dbReference type="STRING" id="1499966.U14_02305"/>
<dbReference type="PROSITE" id="PS50297">
    <property type="entry name" value="ANK_REP_REGION"/>
    <property type="match status" value="1"/>
</dbReference>
<dbReference type="InterPro" id="IPR050745">
    <property type="entry name" value="Multifunctional_regulatory"/>
</dbReference>
<gene>
    <name evidence="5" type="ORF">U14_02305</name>
</gene>
<dbReference type="SUPFAM" id="SSF48403">
    <property type="entry name" value="Ankyrin repeat"/>
    <property type="match status" value="1"/>
</dbReference>
<evidence type="ECO:0000256" key="1">
    <source>
        <dbReference type="ARBA" id="ARBA00022737"/>
    </source>
</evidence>
<dbReference type="Gene3D" id="1.25.40.20">
    <property type="entry name" value="Ankyrin repeat-containing domain"/>
    <property type="match status" value="2"/>
</dbReference>
<sequence>MKRFLSGVCMMMLVVPALVFAQTEDPAIKAIEAYIYGTMDEAAKEAAVKEALEKNPELVNATIDDRPILEWAVDNIGVEGDLGRKSENLAQMLVAKGADVNLKDDDGMPLLTKYAMFARVEPMAFLLKNGADVNAKDKADERTALHWVTLLNEMDAEPENIEQFVQAIELLFDNKAEIDAADKRGTTPLHNAAFLGNLKMTELLVAKGADMVLKDHDGYNALGAAIARTEENWANDDEKAATQKTIDFLKSKGAQDIRPAE</sequence>
<organism evidence="5">
    <name type="scientific">Candidatus Moduliflexus flocculans</name>
    <dbReference type="NCBI Taxonomy" id="1499966"/>
    <lineage>
        <taxon>Bacteria</taxon>
        <taxon>Candidatus Moduliflexota</taxon>
        <taxon>Candidatus Moduliflexia</taxon>
        <taxon>Candidatus Moduliflexales</taxon>
        <taxon>Candidatus Moduliflexaceae</taxon>
    </lineage>
</organism>
<evidence type="ECO:0000256" key="2">
    <source>
        <dbReference type="ARBA" id="ARBA00023043"/>
    </source>
</evidence>
<proteinExistence type="predicted"/>
<protein>
    <submittedName>
        <fullName evidence="5">Ankyrin repeat protein, putative</fullName>
    </submittedName>
</protein>
<evidence type="ECO:0000313" key="5">
    <source>
        <dbReference type="EMBL" id="GAK51063.1"/>
    </source>
</evidence>
<accession>A0A0S6VUB4</accession>
<dbReference type="PANTHER" id="PTHR24189:SF50">
    <property type="entry name" value="ANKYRIN REPEAT AND SOCS BOX PROTEIN 2"/>
    <property type="match status" value="1"/>
</dbReference>
<keyword evidence="2 3" id="KW-0040">ANK repeat</keyword>
<dbReference type="HOGENOM" id="CLU_1064205_0_0_0"/>
<dbReference type="EMBL" id="DF820456">
    <property type="protein sequence ID" value="GAK51063.1"/>
    <property type="molecule type" value="Genomic_DNA"/>
</dbReference>
<dbReference type="SMART" id="SM00248">
    <property type="entry name" value="ANK"/>
    <property type="match status" value="4"/>
</dbReference>
<dbReference type="PANTHER" id="PTHR24189">
    <property type="entry name" value="MYOTROPHIN"/>
    <property type="match status" value="1"/>
</dbReference>
<dbReference type="InterPro" id="IPR036770">
    <property type="entry name" value="Ankyrin_rpt-contain_sf"/>
</dbReference>
<evidence type="ECO:0000256" key="4">
    <source>
        <dbReference type="SAM" id="SignalP"/>
    </source>
</evidence>
<name>A0A0S6VUB4_9BACT</name>
<evidence type="ECO:0000256" key="3">
    <source>
        <dbReference type="PROSITE-ProRule" id="PRU00023"/>
    </source>
</evidence>